<sequence>MSSNNNTNAADPLTLSAGMANPPGAGFEHGHTPTEKTVHDSVMVDATVVSRGGGPGGEGQHSAPAAPEAPPGLPKPAVPHEHRFFVHPFLNIVVCNCGIGKDFGDHFSSAGTDGDMTAVEARAAILSASHVAAPAAQANTATSDSRDAYQLRSDNKRLRTERQAARDEAASARRRISVLEEQVEGLRKRYEEVKREVEDLEDVRDHLRVDASLMAYECEARRAAEEALADAAARRVVPPPTVRGHITGREYDTMKPVIAPCLNDFLKAKIREP</sequence>
<feature type="region of interest" description="Disordered" evidence="2">
    <location>
        <begin position="48"/>
        <end position="75"/>
    </location>
</feature>
<feature type="coiled-coil region" evidence="1">
    <location>
        <begin position="148"/>
        <end position="210"/>
    </location>
</feature>
<evidence type="ECO:0000256" key="1">
    <source>
        <dbReference type="SAM" id="Coils"/>
    </source>
</evidence>
<dbReference type="HOGENOM" id="CLU_1019981_0_0_1"/>
<dbReference type="Gene3D" id="1.20.5.1700">
    <property type="match status" value="1"/>
</dbReference>
<proteinExistence type="predicted"/>
<dbReference type="InParanoid" id="D8QFU3"/>
<evidence type="ECO:0000256" key="2">
    <source>
        <dbReference type="SAM" id="MobiDB-lite"/>
    </source>
</evidence>
<dbReference type="AlphaFoldDB" id="D8QFU3"/>
<dbReference type="RefSeq" id="XP_003028378.1">
    <property type="nucleotide sequence ID" value="XM_003028332.1"/>
</dbReference>
<keyword evidence="4" id="KW-1185">Reference proteome</keyword>
<dbReference type="GeneID" id="9592148"/>
<dbReference type="VEuPathDB" id="FungiDB:SCHCODRAFT_02705117"/>
<protein>
    <submittedName>
        <fullName evidence="3">Uncharacterized protein</fullName>
    </submittedName>
</protein>
<dbReference type="KEGG" id="scm:SCHCO_02705117"/>
<keyword evidence="1" id="KW-0175">Coiled coil</keyword>
<evidence type="ECO:0000313" key="3">
    <source>
        <dbReference type="EMBL" id="EFI93475.1"/>
    </source>
</evidence>
<feature type="region of interest" description="Disordered" evidence="2">
    <location>
        <begin position="1"/>
        <end position="34"/>
    </location>
</feature>
<dbReference type="EMBL" id="GL377311">
    <property type="protein sequence ID" value="EFI93475.1"/>
    <property type="molecule type" value="Genomic_DNA"/>
</dbReference>
<evidence type="ECO:0000313" key="4">
    <source>
        <dbReference type="Proteomes" id="UP000007431"/>
    </source>
</evidence>
<name>D8QFU3_SCHCM</name>
<organism evidence="4">
    <name type="scientific">Schizophyllum commune (strain H4-8 / FGSC 9210)</name>
    <name type="common">Split gill fungus</name>
    <dbReference type="NCBI Taxonomy" id="578458"/>
    <lineage>
        <taxon>Eukaryota</taxon>
        <taxon>Fungi</taxon>
        <taxon>Dikarya</taxon>
        <taxon>Basidiomycota</taxon>
        <taxon>Agaricomycotina</taxon>
        <taxon>Agaricomycetes</taxon>
        <taxon>Agaricomycetidae</taxon>
        <taxon>Agaricales</taxon>
        <taxon>Schizophyllaceae</taxon>
        <taxon>Schizophyllum</taxon>
    </lineage>
</organism>
<gene>
    <name evidence="3" type="ORF">SCHCODRAFT_237457</name>
</gene>
<dbReference type="Proteomes" id="UP000007431">
    <property type="component" value="Unassembled WGS sequence"/>
</dbReference>
<reference evidence="3 4" key="1">
    <citation type="journal article" date="2010" name="Nat. Biotechnol.">
        <title>Genome sequence of the model mushroom Schizophyllum commune.</title>
        <authorList>
            <person name="Ohm R.A."/>
            <person name="de Jong J.F."/>
            <person name="Lugones L.G."/>
            <person name="Aerts A."/>
            <person name="Kothe E."/>
            <person name="Stajich J.E."/>
            <person name="de Vries R.P."/>
            <person name="Record E."/>
            <person name="Levasseur A."/>
            <person name="Baker S.E."/>
            <person name="Bartholomew K.A."/>
            <person name="Coutinho P.M."/>
            <person name="Erdmann S."/>
            <person name="Fowler T.J."/>
            <person name="Gathman A.C."/>
            <person name="Lombard V."/>
            <person name="Henrissat B."/>
            <person name="Knabe N."/>
            <person name="Kuees U."/>
            <person name="Lilly W.W."/>
            <person name="Lindquist E."/>
            <person name="Lucas S."/>
            <person name="Magnuson J.K."/>
            <person name="Piumi F."/>
            <person name="Raudaskoski M."/>
            <person name="Salamov A."/>
            <person name="Schmutz J."/>
            <person name="Schwarze F.W.M.R."/>
            <person name="vanKuyk P.A."/>
            <person name="Horton J.S."/>
            <person name="Grigoriev I.V."/>
            <person name="Woesten H.A.B."/>
        </authorList>
    </citation>
    <scope>NUCLEOTIDE SEQUENCE [LARGE SCALE GENOMIC DNA]</scope>
    <source>
        <strain evidence="4">H4-8 / FGSC 9210</strain>
    </source>
</reference>
<accession>D8QFU3</accession>